<comment type="caution">
    <text evidence="2">The sequence shown here is derived from an EMBL/GenBank/DDBJ whole genome shotgun (WGS) entry which is preliminary data.</text>
</comment>
<reference evidence="2 3" key="1">
    <citation type="submission" date="2019-04" db="EMBL/GenBank/DDBJ databases">
        <title>Sphingomonas psychrotolerans sp. nov., isolated from soil in the Tianshan Mountains, Xinjiang, China.</title>
        <authorList>
            <person name="Luo Y."/>
            <person name="Sheng H."/>
        </authorList>
    </citation>
    <scope>NUCLEOTIDE SEQUENCE [LARGE SCALE GENOMIC DNA]</scope>
    <source>
        <strain evidence="2 3">KIS18-15</strain>
    </source>
</reference>
<feature type="region of interest" description="Disordered" evidence="1">
    <location>
        <begin position="21"/>
        <end position="48"/>
    </location>
</feature>
<evidence type="ECO:0000313" key="2">
    <source>
        <dbReference type="EMBL" id="TGX44575.1"/>
    </source>
</evidence>
<dbReference type="Proteomes" id="UP000309848">
    <property type="component" value="Unassembled WGS sequence"/>
</dbReference>
<dbReference type="RefSeq" id="WP_135983589.1">
    <property type="nucleotide sequence ID" value="NZ_JAASQM010000002.1"/>
</dbReference>
<proteinExistence type="predicted"/>
<name>A0A4S1WPU4_9SPHN</name>
<dbReference type="AlphaFoldDB" id="A0A4S1WPU4"/>
<protein>
    <submittedName>
        <fullName evidence="2">Uncharacterized protein</fullName>
    </submittedName>
</protein>
<sequence length="110" mass="11860">MDSHHFAAIALFASTLVYGQTAPPAAGDKPAGQEASEGSVTVTGKKDPKKKLVCQTAVSTGSVIPKRTCNTVAELEERAKRDRATLERLKEDQNRRQATQTMVCLETGRC</sequence>
<keyword evidence="3" id="KW-1185">Reference proteome</keyword>
<accession>A0A4S1WPU4</accession>
<dbReference type="EMBL" id="SRXU01000002">
    <property type="protein sequence ID" value="TGX44575.1"/>
    <property type="molecule type" value="Genomic_DNA"/>
</dbReference>
<evidence type="ECO:0000256" key="1">
    <source>
        <dbReference type="SAM" id="MobiDB-lite"/>
    </source>
</evidence>
<gene>
    <name evidence="2" type="ORF">E5A74_07310</name>
</gene>
<evidence type="ECO:0000313" key="3">
    <source>
        <dbReference type="Proteomes" id="UP000309848"/>
    </source>
</evidence>
<organism evidence="2 3">
    <name type="scientific">Sphingomonas naasensis</name>
    <dbReference type="NCBI Taxonomy" id="1344951"/>
    <lineage>
        <taxon>Bacteria</taxon>
        <taxon>Pseudomonadati</taxon>
        <taxon>Pseudomonadota</taxon>
        <taxon>Alphaproteobacteria</taxon>
        <taxon>Sphingomonadales</taxon>
        <taxon>Sphingomonadaceae</taxon>
        <taxon>Sphingomonas</taxon>
    </lineage>
</organism>